<comment type="caution">
    <text evidence="1">The sequence shown here is derived from an EMBL/GenBank/DDBJ whole genome shotgun (WGS) entry which is preliminary data.</text>
</comment>
<sequence length="278" mass="29997">MLTIFITENNIMRIVSNYWRGATVLFGILFALVVLATPTLVQGRTIQRPIQDFVTQQGTFCIDDGASGCLLFVPPDPNFIGWSNDFDKDNDGVQDKAALFTGIDYAGLVDAYPDGKEPKITGTVTERRLKDGRAEVTVLLHTKNANVWVVELDLAGDVSDQIANKATLFGHRPVDVLNGEGQALADTFLHVVFINTAPGAPLPDLIRFVVGATEPGQELKFLSFSAHAQGPLTTEFGVPEGTPGKCTVIQTGLFMTQGQGLIPDSFPAEDINLNVIGH</sequence>
<evidence type="ECO:0000313" key="2">
    <source>
        <dbReference type="Proteomes" id="UP000002985"/>
    </source>
</evidence>
<keyword evidence="2" id="KW-1185">Reference proteome</keyword>
<proteinExistence type="predicted"/>
<dbReference type="AlphaFoldDB" id="I3IK34"/>
<dbReference type="EMBL" id="BAFH01000003">
    <property type="protein sequence ID" value="GAB62079.1"/>
    <property type="molecule type" value="Genomic_DNA"/>
</dbReference>
<accession>I3IK34</accession>
<organism evidence="1 2">
    <name type="scientific">Candidatus Jettenia caeni</name>
    <dbReference type="NCBI Taxonomy" id="247490"/>
    <lineage>
        <taxon>Bacteria</taxon>
        <taxon>Pseudomonadati</taxon>
        <taxon>Planctomycetota</taxon>
        <taxon>Candidatus Brocadiia</taxon>
        <taxon>Candidatus Brocadiales</taxon>
        <taxon>Candidatus Brocadiaceae</taxon>
        <taxon>Candidatus Jettenia</taxon>
    </lineage>
</organism>
<gene>
    <name evidence="1" type="ORF">KSU1_C0483</name>
</gene>
<evidence type="ECO:0000313" key="1">
    <source>
        <dbReference type="EMBL" id="GAB62079.1"/>
    </source>
</evidence>
<dbReference type="eggNOG" id="ENOG502ZII9">
    <property type="taxonomic scope" value="Bacteria"/>
</dbReference>
<protein>
    <submittedName>
        <fullName evidence="1">Uncharacterized protein</fullName>
    </submittedName>
</protein>
<name>I3IK34_9BACT</name>
<reference evidence="1 2" key="1">
    <citation type="journal article" date="2012" name="FEBS Lett.">
        <title>Anammox organism KSU-1 expresses a NirK-type copper-containing nitrite reductase instead of a NirS-type with cytochrome cd1.</title>
        <authorList>
            <person name="Hira D."/>
            <person name="Toh H."/>
            <person name="Migita C.T."/>
            <person name="Okubo H."/>
            <person name="Nishiyama T."/>
            <person name="Hattori M."/>
            <person name="Furukawa K."/>
            <person name="Fujii T."/>
        </authorList>
    </citation>
    <scope>NUCLEOTIDE SEQUENCE [LARGE SCALE GENOMIC DNA]</scope>
</reference>
<dbReference type="Proteomes" id="UP000002985">
    <property type="component" value="Unassembled WGS sequence"/>
</dbReference>